<dbReference type="GO" id="GO:0004674">
    <property type="term" value="F:protein serine/threonine kinase activity"/>
    <property type="evidence" value="ECO:0007669"/>
    <property type="project" value="UniProtKB-KW"/>
</dbReference>
<keyword evidence="2" id="KW-0723">Serine/threonine-protein kinase</keyword>
<comment type="catalytic activity">
    <reaction evidence="8">
        <text>L-seryl-[protein] + ATP = O-phospho-L-seryl-[protein] + ADP + H(+)</text>
        <dbReference type="Rhea" id="RHEA:17989"/>
        <dbReference type="Rhea" id="RHEA-COMP:9863"/>
        <dbReference type="Rhea" id="RHEA-COMP:11604"/>
        <dbReference type="ChEBI" id="CHEBI:15378"/>
        <dbReference type="ChEBI" id="CHEBI:29999"/>
        <dbReference type="ChEBI" id="CHEBI:30616"/>
        <dbReference type="ChEBI" id="CHEBI:83421"/>
        <dbReference type="ChEBI" id="CHEBI:456216"/>
        <dbReference type="EC" id="2.7.11.1"/>
    </reaction>
</comment>
<dbReference type="Gene3D" id="3.30.200.20">
    <property type="entry name" value="Phosphorylase Kinase, domain 1"/>
    <property type="match status" value="1"/>
</dbReference>
<dbReference type="Proteomes" id="UP001219355">
    <property type="component" value="Chromosome 3"/>
</dbReference>
<dbReference type="GO" id="GO:0005737">
    <property type="term" value="C:cytoplasm"/>
    <property type="evidence" value="ECO:0007669"/>
    <property type="project" value="TreeGrafter"/>
</dbReference>
<reference evidence="11" key="1">
    <citation type="submission" date="2023-03" db="EMBL/GenBank/DDBJ databases">
        <title>Emydomyces testavorans Genome Sequence.</title>
        <authorList>
            <person name="Hoyer L."/>
        </authorList>
    </citation>
    <scope>NUCLEOTIDE SEQUENCE</scope>
    <source>
        <strain evidence="11">16-2883</strain>
    </source>
</reference>
<keyword evidence="6 9" id="KW-0067">ATP-binding</keyword>
<dbReference type="PROSITE" id="PS00107">
    <property type="entry name" value="PROTEIN_KINASE_ATP"/>
    <property type="match status" value="1"/>
</dbReference>
<dbReference type="EMBL" id="CP120629">
    <property type="protein sequence ID" value="WEW59486.1"/>
    <property type="molecule type" value="Genomic_DNA"/>
</dbReference>
<protein>
    <recommendedName>
        <fullName evidence="1">non-specific serine/threonine protein kinase</fullName>
        <ecNumber evidence="1">2.7.11.1</ecNumber>
    </recommendedName>
</protein>
<gene>
    <name evidence="11" type="ORF">PRK78_004960</name>
</gene>
<dbReference type="InterPro" id="IPR011009">
    <property type="entry name" value="Kinase-like_dom_sf"/>
</dbReference>
<keyword evidence="5" id="KW-0418">Kinase</keyword>
<feature type="binding site" evidence="9">
    <location>
        <position position="72"/>
    </location>
    <ligand>
        <name>ATP</name>
        <dbReference type="ChEBI" id="CHEBI:30616"/>
    </ligand>
</feature>
<evidence type="ECO:0000313" key="12">
    <source>
        <dbReference type="Proteomes" id="UP001219355"/>
    </source>
</evidence>
<dbReference type="PROSITE" id="PS50011">
    <property type="entry name" value="PROTEIN_KINASE_DOM"/>
    <property type="match status" value="1"/>
</dbReference>
<name>A0AAF0IK98_9EURO</name>
<comment type="catalytic activity">
    <reaction evidence="7">
        <text>L-threonyl-[protein] + ATP = O-phospho-L-threonyl-[protein] + ADP + H(+)</text>
        <dbReference type="Rhea" id="RHEA:46608"/>
        <dbReference type="Rhea" id="RHEA-COMP:11060"/>
        <dbReference type="Rhea" id="RHEA-COMP:11605"/>
        <dbReference type="ChEBI" id="CHEBI:15378"/>
        <dbReference type="ChEBI" id="CHEBI:30013"/>
        <dbReference type="ChEBI" id="CHEBI:30616"/>
        <dbReference type="ChEBI" id="CHEBI:61977"/>
        <dbReference type="ChEBI" id="CHEBI:456216"/>
        <dbReference type="EC" id="2.7.11.1"/>
    </reaction>
</comment>
<evidence type="ECO:0000256" key="4">
    <source>
        <dbReference type="ARBA" id="ARBA00022741"/>
    </source>
</evidence>
<accession>A0AAF0IK98</accession>
<proteinExistence type="predicted"/>
<dbReference type="SUPFAM" id="SSF56112">
    <property type="entry name" value="Protein kinase-like (PK-like)"/>
    <property type="match status" value="1"/>
</dbReference>
<keyword evidence="12" id="KW-1185">Reference proteome</keyword>
<dbReference type="AlphaFoldDB" id="A0AAF0IK98"/>
<evidence type="ECO:0000256" key="7">
    <source>
        <dbReference type="ARBA" id="ARBA00047899"/>
    </source>
</evidence>
<dbReference type="Gene3D" id="1.10.510.10">
    <property type="entry name" value="Transferase(Phosphotransferase) domain 1"/>
    <property type="match status" value="1"/>
</dbReference>
<evidence type="ECO:0000256" key="6">
    <source>
        <dbReference type="ARBA" id="ARBA00022840"/>
    </source>
</evidence>
<evidence type="ECO:0000313" key="11">
    <source>
        <dbReference type="EMBL" id="WEW59486.1"/>
    </source>
</evidence>
<evidence type="ECO:0000256" key="3">
    <source>
        <dbReference type="ARBA" id="ARBA00022679"/>
    </source>
</evidence>
<evidence type="ECO:0000259" key="10">
    <source>
        <dbReference type="PROSITE" id="PS50011"/>
    </source>
</evidence>
<evidence type="ECO:0000256" key="9">
    <source>
        <dbReference type="PROSITE-ProRule" id="PRU10141"/>
    </source>
</evidence>
<dbReference type="InterPro" id="IPR017441">
    <property type="entry name" value="Protein_kinase_ATP_BS"/>
</dbReference>
<evidence type="ECO:0000256" key="1">
    <source>
        <dbReference type="ARBA" id="ARBA00012513"/>
    </source>
</evidence>
<evidence type="ECO:0000256" key="5">
    <source>
        <dbReference type="ARBA" id="ARBA00022777"/>
    </source>
</evidence>
<dbReference type="PANTHER" id="PTHR47634">
    <property type="entry name" value="PROTEIN KINASE DOMAIN-CONTAINING PROTEIN-RELATED"/>
    <property type="match status" value="1"/>
</dbReference>
<sequence>MSVKMKFHYVPEEEIENICFYKPGGYHPVKLGDIFQRGNCPAYRVLHKLGWGSFATVWLARDMLKRRYVALKILTAEATTQGNEVQLLVWLGKQSRDHPGYKHIPHVLDHFQVTGPNGMHDILVMEPMVSLSWVKYEDGNLIRSHAKTFIRQTMSGVSYLHMLGVMHGAFCLSDKRPLPHTPPYIRAPEIEIWERSKGKMAADWGIPADIWSLGCTRQMQTGKNVEFVSSTATQMAYRRLSGMKIHI</sequence>
<dbReference type="InterPro" id="IPR051334">
    <property type="entry name" value="SRPK"/>
</dbReference>
<dbReference type="EC" id="2.7.11.1" evidence="1"/>
<dbReference type="GO" id="GO:0050684">
    <property type="term" value="P:regulation of mRNA processing"/>
    <property type="evidence" value="ECO:0007669"/>
    <property type="project" value="TreeGrafter"/>
</dbReference>
<dbReference type="PANTHER" id="PTHR47634:SF9">
    <property type="entry name" value="PROTEIN KINASE DOMAIN-CONTAINING PROTEIN-RELATED"/>
    <property type="match status" value="1"/>
</dbReference>
<dbReference type="GO" id="GO:0005634">
    <property type="term" value="C:nucleus"/>
    <property type="evidence" value="ECO:0007669"/>
    <property type="project" value="TreeGrafter"/>
</dbReference>
<organism evidence="11 12">
    <name type="scientific">Emydomyces testavorans</name>
    <dbReference type="NCBI Taxonomy" id="2070801"/>
    <lineage>
        <taxon>Eukaryota</taxon>
        <taxon>Fungi</taxon>
        <taxon>Dikarya</taxon>
        <taxon>Ascomycota</taxon>
        <taxon>Pezizomycotina</taxon>
        <taxon>Eurotiomycetes</taxon>
        <taxon>Eurotiomycetidae</taxon>
        <taxon>Onygenales</taxon>
        <taxon>Nannizziopsiaceae</taxon>
        <taxon>Emydomyces</taxon>
    </lineage>
</organism>
<evidence type="ECO:0000256" key="2">
    <source>
        <dbReference type="ARBA" id="ARBA00022527"/>
    </source>
</evidence>
<feature type="domain" description="Protein kinase" evidence="10">
    <location>
        <begin position="43"/>
        <end position="247"/>
    </location>
</feature>
<dbReference type="GO" id="GO:0000245">
    <property type="term" value="P:spliceosomal complex assembly"/>
    <property type="evidence" value="ECO:0007669"/>
    <property type="project" value="TreeGrafter"/>
</dbReference>
<dbReference type="SMART" id="SM00220">
    <property type="entry name" value="S_TKc"/>
    <property type="match status" value="1"/>
</dbReference>
<dbReference type="Pfam" id="PF00069">
    <property type="entry name" value="Pkinase"/>
    <property type="match status" value="1"/>
</dbReference>
<keyword evidence="3" id="KW-0808">Transferase</keyword>
<evidence type="ECO:0000256" key="8">
    <source>
        <dbReference type="ARBA" id="ARBA00048679"/>
    </source>
</evidence>
<keyword evidence="4 9" id="KW-0547">Nucleotide-binding</keyword>
<dbReference type="InterPro" id="IPR000719">
    <property type="entry name" value="Prot_kinase_dom"/>
</dbReference>
<dbReference type="GO" id="GO:0005524">
    <property type="term" value="F:ATP binding"/>
    <property type="evidence" value="ECO:0007669"/>
    <property type="project" value="UniProtKB-UniRule"/>
</dbReference>